<accession>A0A5J5HV70</accession>
<keyword evidence="1" id="KW-1133">Transmembrane helix</keyword>
<evidence type="ECO:0000256" key="1">
    <source>
        <dbReference type="SAM" id="Phobius"/>
    </source>
</evidence>
<keyword evidence="3" id="KW-1185">Reference proteome</keyword>
<evidence type="ECO:0000313" key="2">
    <source>
        <dbReference type="EMBL" id="KAA9026275.1"/>
    </source>
</evidence>
<gene>
    <name evidence="2" type="ORF">F4V44_10425</name>
</gene>
<comment type="caution">
    <text evidence="2">The sequence shown here is derived from an EMBL/GenBank/DDBJ whole genome shotgun (WGS) entry which is preliminary data.</text>
</comment>
<reference evidence="2 3" key="1">
    <citation type="submission" date="2019-09" db="EMBL/GenBank/DDBJ databases">
        <title>Whole genome sequences of isolates from the Mars Exploration Rovers.</title>
        <authorList>
            <person name="Seuylemezian A."/>
            <person name="Vaishampayan P."/>
        </authorList>
    </citation>
    <scope>NUCLEOTIDE SEQUENCE [LARGE SCALE GENOMIC DNA]</scope>
    <source>
        <strain evidence="2 3">MER_TA_151</strain>
    </source>
</reference>
<organism evidence="2 3">
    <name type="scientific">Niallia endozanthoxylica</name>
    <dbReference type="NCBI Taxonomy" id="2036016"/>
    <lineage>
        <taxon>Bacteria</taxon>
        <taxon>Bacillati</taxon>
        <taxon>Bacillota</taxon>
        <taxon>Bacilli</taxon>
        <taxon>Bacillales</taxon>
        <taxon>Bacillaceae</taxon>
        <taxon>Niallia</taxon>
    </lineage>
</organism>
<evidence type="ECO:0000313" key="3">
    <source>
        <dbReference type="Proteomes" id="UP000326671"/>
    </source>
</evidence>
<dbReference type="Proteomes" id="UP000326671">
    <property type="component" value="Unassembled WGS sequence"/>
</dbReference>
<protein>
    <recommendedName>
        <fullName evidence="4">Competence protein ComGG</fullName>
    </recommendedName>
</protein>
<sequence>MRKVYMLRHNQKGFTYPLTLCMLILFSTILAIYLEQYLTEKRMLTETENILKQEYYIVSTLKTMEESLAVEGRTNHTGSIEFYDGQAEYVIEEITGSLWEIKLQIKTGIDSRQFSGTAFYDTDYKKIIKWVEKS</sequence>
<feature type="transmembrane region" description="Helical" evidence="1">
    <location>
        <begin position="14"/>
        <end position="34"/>
    </location>
</feature>
<dbReference type="InterPro" id="IPR020372">
    <property type="entry name" value="Competence_ComGG"/>
</dbReference>
<proteinExistence type="predicted"/>
<keyword evidence="1" id="KW-0472">Membrane</keyword>
<name>A0A5J5HV70_9BACI</name>
<dbReference type="EMBL" id="VYKL01000015">
    <property type="protein sequence ID" value="KAA9026275.1"/>
    <property type="molecule type" value="Genomic_DNA"/>
</dbReference>
<dbReference type="OrthoDB" id="2933258at2"/>
<evidence type="ECO:0008006" key="4">
    <source>
        <dbReference type="Google" id="ProtNLM"/>
    </source>
</evidence>
<dbReference type="AlphaFoldDB" id="A0A5J5HV70"/>
<dbReference type="Pfam" id="PF14173">
    <property type="entry name" value="ComGG"/>
    <property type="match status" value="1"/>
</dbReference>
<keyword evidence="1" id="KW-0812">Transmembrane</keyword>